<dbReference type="CDD" id="cd00077">
    <property type="entry name" value="HDc"/>
    <property type="match status" value="1"/>
</dbReference>
<evidence type="ECO:0008006" key="3">
    <source>
        <dbReference type="Google" id="ProtNLM"/>
    </source>
</evidence>
<organism evidence="1 2">
    <name type="scientific">Stenotrophomonas forensis</name>
    <dbReference type="NCBI Taxonomy" id="2871169"/>
    <lineage>
        <taxon>Bacteria</taxon>
        <taxon>Pseudomonadati</taxon>
        <taxon>Pseudomonadota</taxon>
        <taxon>Gammaproteobacteria</taxon>
        <taxon>Lysobacterales</taxon>
        <taxon>Lysobacteraceae</taxon>
        <taxon>Stenotrophomonas</taxon>
        <taxon>Stenotrophomonas maltophilia group</taxon>
    </lineage>
</organism>
<keyword evidence="2" id="KW-1185">Reference proteome</keyword>
<dbReference type="EMBL" id="CP082270">
    <property type="protein sequence ID" value="WDM63579.1"/>
    <property type="molecule type" value="Genomic_DNA"/>
</dbReference>
<evidence type="ECO:0000313" key="1">
    <source>
        <dbReference type="EMBL" id="WDM63579.1"/>
    </source>
</evidence>
<dbReference type="Gene3D" id="1.10.3210.10">
    <property type="entry name" value="Hypothetical protein af1432"/>
    <property type="match status" value="1"/>
</dbReference>
<dbReference type="RefSeq" id="WP_274511314.1">
    <property type="nucleotide sequence ID" value="NZ_CP082270.1"/>
</dbReference>
<dbReference type="SUPFAM" id="SSF109604">
    <property type="entry name" value="HD-domain/PDEase-like"/>
    <property type="match status" value="1"/>
</dbReference>
<reference evidence="1 2" key="1">
    <citation type="submission" date="2021-08" db="EMBL/GenBank/DDBJ databases">
        <title>Stenotrophomonas forensis sp. nov., isolated from contaminated viral transport media.</title>
        <authorList>
            <person name="Nguyen S.V."/>
            <person name="Edwards D."/>
            <person name="Scott S."/>
            <person name="Doss J."/>
            <person name="Merid S."/>
            <person name="Zelaya E."/>
            <person name="Maza C."/>
            <person name="Mann M."/>
            <person name="Hamilton B."/>
            <person name="Blackwell R."/>
            <person name="Tran A."/>
            <person name="Hauser J."/>
        </authorList>
    </citation>
    <scope>NUCLEOTIDE SEQUENCE [LARGE SCALE GENOMIC DNA]</scope>
    <source>
        <strain evidence="1 2">DFS-20110405</strain>
    </source>
</reference>
<evidence type="ECO:0000313" key="2">
    <source>
        <dbReference type="Proteomes" id="UP001216828"/>
    </source>
</evidence>
<dbReference type="Proteomes" id="UP001216828">
    <property type="component" value="Chromosome"/>
</dbReference>
<name>A0ABY7Y0W2_9GAMM</name>
<proteinExistence type="predicted"/>
<accession>A0ABY7Y0W2</accession>
<gene>
    <name evidence="1" type="ORF">K5L94_21185</name>
</gene>
<dbReference type="InterPro" id="IPR003607">
    <property type="entry name" value="HD/PDEase_dom"/>
</dbReference>
<sequence length="421" mass="47503">MDDREMARFLGDLLESPEVHRLRNMRQMNFDVPLIQELGRSRRLPHSIGVAHLAYRLTVGKMLHHGTIKSLVAAALLHDAAIPPFGHLVESELKAKDPTFSHEHRLKNLMFGLDGKSNKYGDVVHGKSAGLVDIMRRHGVDPLDVLRAVCPEPGVGNFISAGVDIDNIDNVHRMACMLGWKGAAQNVDNIMNVSRVRDDLQLEFGRGWQDYLGRWADFRNRIYTMIIAHPQCIPHNALQADLSRAAVEEGIITSEDWRMTEPEFEEALRNHPKTKRLAWQLISGCEYVLEDYVWAKELTNPIGKSNSAILEEMTAMGVAVDPLHSLFIWNENGLISRCVDIHLANGERVSFGERSRSCMVALIKTRRAGRGMTKRDRELWRQKTIDAVATMSGSDDFSVSFPEGYSGRYKSQELGLELGYH</sequence>
<protein>
    <recommendedName>
        <fullName evidence="3">HD domain-containing protein</fullName>
    </recommendedName>
</protein>